<evidence type="ECO:0000313" key="2">
    <source>
        <dbReference type="Proteomes" id="UP001500929"/>
    </source>
</evidence>
<organism evidence="1 2">
    <name type="scientific">Herbiconiux moechotypicola</name>
    <dbReference type="NCBI Taxonomy" id="637393"/>
    <lineage>
        <taxon>Bacteria</taxon>
        <taxon>Bacillati</taxon>
        <taxon>Actinomycetota</taxon>
        <taxon>Actinomycetes</taxon>
        <taxon>Micrococcales</taxon>
        <taxon>Microbacteriaceae</taxon>
        <taxon>Herbiconiux</taxon>
    </lineage>
</organism>
<name>A0ABN3D7I7_9MICO</name>
<sequence>MRRFWWLWVIGGVVVLAVAAVIADVAFRSYAQSEAAAQIEQQLPEAVEGEVSVSIGGGSFLLQLITGEFAEVTLDAPELSVNGVPLAAHAVATGVPTDLTKPVQSIRATASIDQDAVNGIVDIPGDSELVLGDGEVSYEGTISLFGFSLGYQVSGIVAAQGDSVTIEPTTASLTQGAGNLDIDLDQLLGSLADDPIGVCVAQYLPAGAEVESLEITPGRATAVLTADDFVVSEDSLRTLGSC</sequence>
<dbReference type="Proteomes" id="UP001500929">
    <property type="component" value="Unassembled WGS sequence"/>
</dbReference>
<proteinExistence type="predicted"/>
<dbReference type="Pfam" id="PF11209">
    <property type="entry name" value="LmeA"/>
    <property type="match status" value="1"/>
</dbReference>
<keyword evidence="2" id="KW-1185">Reference proteome</keyword>
<protein>
    <recommendedName>
        <fullName evidence="3">DUF2993 domain-containing protein</fullName>
    </recommendedName>
</protein>
<evidence type="ECO:0000313" key="1">
    <source>
        <dbReference type="EMBL" id="GAA2223025.1"/>
    </source>
</evidence>
<accession>A0ABN3D7I7</accession>
<comment type="caution">
    <text evidence="1">The sequence shown here is derived from an EMBL/GenBank/DDBJ whole genome shotgun (WGS) entry which is preliminary data.</text>
</comment>
<reference evidence="1 2" key="1">
    <citation type="journal article" date="2019" name="Int. J. Syst. Evol. Microbiol.">
        <title>The Global Catalogue of Microorganisms (GCM) 10K type strain sequencing project: providing services to taxonomists for standard genome sequencing and annotation.</title>
        <authorList>
            <consortium name="The Broad Institute Genomics Platform"/>
            <consortium name="The Broad Institute Genome Sequencing Center for Infectious Disease"/>
            <person name="Wu L."/>
            <person name="Ma J."/>
        </authorList>
    </citation>
    <scope>NUCLEOTIDE SEQUENCE [LARGE SCALE GENOMIC DNA]</scope>
    <source>
        <strain evidence="1 2">JCM 16117</strain>
    </source>
</reference>
<dbReference type="EMBL" id="BAAAQY010000001">
    <property type="protein sequence ID" value="GAA2223025.1"/>
    <property type="molecule type" value="Genomic_DNA"/>
</dbReference>
<gene>
    <name evidence="1" type="ORF">GCM10009851_02480</name>
</gene>
<dbReference type="InterPro" id="IPR021373">
    <property type="entry name" value="DUF2993"/>
</dbReference>
<dbReference type="RefSeq" id="WP_259477808.1">
    <property type="nucleotide sequence ID" value="NZ_BAAAQY010000001.1"/>
</dbReference>
<evidence type="ECO:0008006" key="3">
    <source>
        <dbReference type="Google" id="ProtNLM"/>
    </source>
</evidence>